<keyword evidence="2" id="KW-1185">Reference proteome</keyword>
<evidence type="ECO:0000313" key="1">
    <source>
        <dbReference type="EMBL" id="TXN32330.1"/>
    </source>
</evidence>
<proteinExistence type="predicted"/>
<dbReference type="EMBL" id="VRMG01000003">
    <property type="protein sequence ID" value="TXN32330.1"/>
    <property type="molecule type" value="Genomic_DNA"/>
</dbReference>
<sequence length="65" mass="7183">MEKLTIRELEGQSVELLPTRETLFWNSNLNWAAVYASNSSMAINAATLWSQANSAAMQAISVSQH</sequence>
<dbReference type="AlphaFoldDB" id="A0A5C8UVH5"/>
<gene>
    <name evidence="1" type="ORF">FVP33_01545</name>
</gene>
<comment type="caution">
    <text evidence="1">The sequence shown here is derived from an EMBL/GenBank/DDBJ whole genome shotgun (WGS) entry which is preliminary data.</text>
</comment>
<name>A0A5C8UVH5_9MICO</name>
<organism evidence="1 2">
    <name type="scientific">Lacisediminihabitans profunda</name>
    <dbReference type="NCBI Taxonomy" id="2594790"/>
    <lineage>
        <taxon>Bacteria</taxon>
        <taxon>Bacillati</taxon>
        <taxon>Actinomycetota</taxon>
        <taxon>Actinomycetes</taxon>
        <taxon>Micrococcales</taxon>
        <taxon>Microbacteriaceae</taxon>
        <taxon>Lacisediminihabitans</taxon>
    </lineage>
</organism>
<reference evidence="1 2" key="1">
    <citation type="submission" date="2019-08" db="EMBL/GenBank/DDBJ databases">
        <title>Bacterial whole genome sequence for Glaciihabitans sp. CHu50b-6-2.</title>
        <authorList>
            <person name="Jin L."/>
        </authorList>
    </citation>
    <scope>NUCLEOTIDE SEQUENCE [LARGE SCALE GENOMIC DNA]</scope>
    <source>
        <strain evidence="1 2">CHu50b-6-2</strain>
    </source>
</reference>
<dbReference type="RefSeq" id="WP_147781877.1">
    <property type="nucleotide sequence ID" value="NZ_VRMG01000003.1"/>
</dbReference>
<dbReference type="Proteomes" id="UP000321379">
    <property type="component" value="Unassembled WGS sequence"/>
</dbReference>
<protein>
    <submittedName>
        <fullName evidence="1">Uncharacterized protein</fullName>
    </submittedName>
</protein>
<evidence type="ECO:0000313" key="2">
    <source>
        <dbReference type="Proteomes" id="UP000321379"/>
    </source>
</evidence>
<accession>A0A5C8UVH5</accession>